<dbReference type="InterPro" id="IPR036291">
    <property type="entry name" value="NAD(P)-bd_dom_sf"/>
</dbReference>
<evidence type="ECO:0000259" key="10">
    <source>
        <dbReference type="Pfam" id="PF01370"/>
    </source>
</evidence>
<keyword evidence="6 9" id="KW-0413">Isomerase</keyword>
<comment type="caution">
    <text evidence="11">The sequence shown here is derived from an EMBL/GenBank/DDBJ whole genome shotgun (WGS) entry which is preliminary data.</text>
</comment>
<evidence type="ECO:0000313" key="12">
    <source>
        <dbReference type="Proteomes" id="UP000539372"/>
    </source>
</evidence>
<evidence type="ECO:0000256" key="5">
    <source>
        <dbReference type="ARBA" id="ARBA00023002"/>
    </source>
</evidence>
<comment type="similarity">
    <text evidence="2 9">Belongs to the NAD(P)-dependent epimerase/dehydratase family. Fucose synthase subfamily.</text>
</comment>
<dbReference type="Gene3D" id="3.90.25.10">
    <property type="entry name" value="UDP-galactose 4-epimerase, domain 1"/>
    <property type="match status" value="1"/>
</dbReference>
<keyword evidence="7 9" id="KW-0511">Multifunctional enzyme</keyword>
<evidence type="ECO:0000256" key="1">
    <source>
        <dbReference type="ARBA" id="ARBA00004883"/>
    </source>
</evidence>
<dbReference type="CDD" id="cd05239">
    <property type="entry name" value="GDP_FS_SDR_e"/>
    <property type="match status" value="1"/>
</dbReference>
<organism evidence="11 12">
    <name type="scientific">Pacificispira spongiicola</name>
    <dbReference type="NCBI Taxonomy" id="2729598"/>
    <lineage>
        <taxon>Bacteria</taxon>
        <taxon>Pseudomonadati</taxon>
        <taxon>Pseudomonadota</taxon>
        <taxon>Alphaproteobacteria</taxon>
        <taxon>Rhodospirillales</taxon>
        <taxon>Rhodospirillaceae</taxon>
        <taxon>Pacificispira</taxon>
    </lineage>
</organism>
<gene>
    <name evidence="9" type="primary">fcl</name>
    <name evidence="11" type="ORF">HH303_07940</name>
</gene>
<dbReference type="GO" id="GO:0070401">
    <property type="term" value="F:NADP+ binding"/>
    <property type="evidence" value="ECO:0007669"/>
    <property type="project" value="UniProtKB-UniRule"/>
</dbReference>
<evidence type="ECO:0000256" key="6">
    <source>
        <dbReference type="ARBA" id="ARBA00023235"/>
    </source>
</evidence>
<dbReference type="Pfam" id="PF01370">
    <property type="entry name" value="Epimerase"/>
    <property type="match status" value="1"/>
</dbReference>
<dbReference type="GO" id="GO:0016853">
    <property type="term" value="F:isomerase activity"/>
    <property type="evidence" value="ECO:0007669"/>
    <property type="project" value="UniProtKB-KW"/>
</dbReference>
<dbReference type="PANTHER" id="PTHR43238">
    <property type="entry name" value="GDP-L-FUCOSE SYNTHASE"/>
    <property type="match status" value="1"/>
</dbReference>
<feature type="binding site" evidence="9">
    <location>
        <begin position="14"/>
        <end position="20"/>
    </location>
    <ligand>
        <name>NADP(+)</name>
        <dbReference type="ChEBI" id="CHEBI:58349"/>
    </ligand>
</feature>
<evidence type="ECO:0000256" key="8">
    <source>
        <dbReference type="ARBA" id="ARBA00051935"/>
    </source>
</evidence>
<feature type="site" description="Important for catalytic activity" evidence="9">
    <location>
        <position position="113"/>
    </location>
</feature>
<dbReference type="UniPathway" id="UPA00128">
    <property type="reaction ID" value="UER00191"/>
</dbReference>
<dbReference type="Proteomes" id="UP000539372">
    <property type="component" value="Unassembled WGS sequence"/>
</dbReference>
<feature type="site" description="Important for catalytic activity" evidence="9">
    <location>
        <position position="111"/>
    </location>
</feature>
<dbReference type="FunFam" id="3.40.50.720:FF:000101">
    <property type="entry name" value="GDP-L-fucose synthase"/>
    <property type="match status" value="1"/>
</dbReference>
<feature type="domain" description="NAD-dependent epimerase/dehydratase" evidence="10">
    <location>
        <begin position="10"/>
        <end position="241"/>
    </location>
</feature>
<dbReference type="PANTHER" id="PTHR43238:SF1">
    <property type="entry name" value="GDP-L-FUCOSE SYNTHASE"/>
    <property type="match status" value="1"/>
</dbReference>
<comment type="pathway">
    <text evidence="1 9">Nucleotide-sugar biosynthesis; GDP-L-fucose biosynthesis via de novo pathway; GDP-L-fucose from GDP-alpha-D-mannose: step 2/2.</text>
</comment>
<sequence>MSGPAQNDPIFVAGHRGLVGSAVVRALEAAGYRNLILRRSSELDLRDQGAVNAFFAAERPRYVVCAAAKVGGIVANNDYPGDFIRDNMAIQMNVIENCRLTGVEKLIYLGSTCIYPKMAPQPIKEEHLLTGPLEPTNEAYAIAKIAGLKMCEAYAKQYGMKSVTLMATNLYGPGDNFDLDKSHVIPALMRKAHEAKLAGAPSMIVWGSGTPLREFLFVDDMAASARFCLENDIPHSMVNVGTGEEITIADLTRTICDVVGFEGDLVFDTSKPDGTPRKLADSSRLRGLGWAPKVGLRDGLAATYEWFLKTGDVRLTA</sequence>
<evidence type="ECO:0000256" key="4">
    <source>
        <dbReference type="ARBA" id="ARBA00022857"/>
    </source>
</evidence>
<dbReference type="InterPro" id="IPR028614">
    <property type="entry name" value="GDP_fucose/colitose_synth"/>
</dbReference>
<dbReference type="RefSeq" id="WP_169624695.1">
    <property type="nucleotide sequence ID" value="NZ_JABBNT010000002.1"/>
</dbReference>
<comment type="caution">
    <text evidence="9">Lacks conserved residue(s) required for the propagation of feature annotation.</text>
</comment>
<keyword evidence="4 9" id="KW-0521">NADP</keyword>
<dbReference type="EMBL" id="JABBNT010000002">
    <property type="protein sequence ID" value="NMM44406.1"/>
    <property type="molecule type" value="Genomic_DNA"/>
</dbReference>
<reference evidence="11 12" key="1">
    <citation type="submission" date="2020-04" db="EMBL/GenBank/DDBJ databases">
        <title>Rhodospirillaceae bacterium KN72 isolated from deep sea.</title>
        <authorList>
            <person name="Zhang D.-C."/>
        </authorList>
    </citation>
    <scope>NUCLEOTIDE SEQUENCE [LARGE SCALE GENOMIC DNA]</scope>
    <source>
        <strain evidence="11 12">KN72</strain>
    </source>
</reference>
<comment type="function">
    <text evidence="9">Catalyzes the two-step NADP-dependent conversion of GDP-4-dehydro-6-deoxy-D-mannose to GDP-fucose, involving an epimerase and a reductase reaction.</text>
</comment>
<protein>
    <recommendedName>
        <fullName evidence="3 9">GDP-L-fucose synthase</fullName>
        <ecNumber evidence="3 9">1.1.1.271</ecNumber>
    </recommendedName>
    <alternativeName>
        <fullName evidence="9">GDP-4-keto-6-deoxy-D-mannose-3,5-epimerase-4-reductase</fullName>
    </alternativeName>
</protein>
<feature type="binding site" evidence="9">
    <location>
        <position position="191"/>
    </location>
    <ligand>
        <name>substrate</name>
    </ligand>
</feature>
<dbReference type="SUPFAM" id="SSF51735">
    <property type="entry name" value="NAD(P)-binding Rossmann-fold domains"/>
    <property type="match status" value="1"/>
</dbReference>
<dbReference type="InterPro" id="IPR001509">
    <property type="entry name" value="Epimerase_deHydtase"/>
</dbReference>
<comment type="catalytic activity">
    <reaction evidence="8 9">
        <text>GDP-beta-L-fucose + NADP(+) = GDP-4-dehydro-alpha-D-rhamnose + NADPH + H(+)</text>
        <dbReference type="Rhea" id="RHEA:18885"/>
        <dbReference type="ChEBI" id="CHEBI:15378"/>
        <dbReference type="ChEBI" id="CHEBI:57273"/>
        <dbReference type="ChEBI" id="CHEBI:57783"/>
        <dbReference type="ChEBI" id="CHEBI:57964"/>
        <dbReference type="ChEBI" id="CHEBI:58349"/>
        <dbReference type="EC" id="1.1.1.271"/>
    </reaction>
</comment>
<dbReference type="EC" id="1.1.1.271" evidence="3 9"/>
<feature type="binding site" evidence="9">
    <location>
        <position position="144"/>
    </location>
    <ligand>
        <name>NADP(+)</name>
        <dbReference type="ChEBI" id="CHEBI:58349"/>
    </ligand>
</feature>
<keyword evidence="12" id="KW-1185">Reference proteome</keyword>
<dbReference type="Gene3D" id="3.40.50.720">
    <property type="entry name" value="NAD(P)-binding Rossmann-like Domain"/>
    <property type="match status" value="1"/>
</dbReference>
<feature type="binding site" evidence="9">
    <location>
        <position position="206"/>
    </location>
    <ligand>
        <name>substrate</name>
    </ligand>
</feature>
<dbReference type="GO" id="GO:0050577">
    <property type="term" value="F:GDP-L-fucose synthase activity"/>
    <property type="evidence" value="ECO:0007669"/>
    <property type="project" value="UniProtKB-UniRule"/>
</dbReference>
<feature type="binding site" evidence="9">
    <location>
        <position position="183"/>
    </location>
    <ligand>
        <name>NADP(+)</name>
        <dbReference type="ChEBI" id="CHEBI:58349"/>
    </ligand>
</feature>
<evidence type="ECO:0000256" key="7">
    <source>
        <dbReference type="ARBA" id="ARBA00023268"/>
    </source>
</evidence>
<keyword evidence="5 9" id="KW-0560">Oxidoreductase</keyword>
<proteinExistence type="inferred from homology"/>
<feature type="active site" description="Proton donor/acceptor" evidence="9">
    <location>
        <position position="140"/>
    </location>
</feature>
<evidence type="ECO:0000313" key="11">
    <source>
        <dbReference type="EMBL" id="NMM44406.1"/>
    </source>
</evidence>
<feature type="binding site" evidence="9">
    <location>
        <position position="213"/>
    </location>
    <ligand>
        <name>substrate</name>
    </ligand>
</feature>
<evidence type="ECO:0000256" key="9">
    <source>
        <dbReference type="HAMAP-Rule" id="MF_00956"/>
    </source>
</evidence>
<feature type="binding site" evidence="9">
    <location>
        <position position="273"/>
    </location>
    <ligand>
        <name>substrate</name>
    </ligand>
</feature>
<name>A0A7Y0HE17_9PROT</name>
<evidence type="ECO:0000256" key="2">
    <source>
        <dbReference type="ARBA" id="ARBA00005959"/>
    </source>
</evidence>
<dbReference type="AlphaFoldDB" id="A0A7Y0HE17"/>
<evidence type="ECO:0000256" key="3">
    <source>
        <dbReference type="ARBA" id="ARBA00012371"/>
    </source>
</evidence>
<feature type="binding site" evidence="9">
    <location>
        <begin position="109"/>
        <end position="112"/>
    </location>
    <ligand>
        <name>NADP(+)</name>
        <dbReference type="ChEBI" id="CHEBI:58349"/>
    </ligand>
</feature>
<dbReference type="GO" id="GO:0042351">
    <property type="term" value="P:'de novo' GDP-L-fucose biosynthetic process"/>
    <property type="evidence" value="ECO:0007669"/>
    <property type="project" value="UniProtKB-UniRule"/>
</dbReference>
<dbReference type="HAMAP" id="MF_00956">
    <property type="entry name" value="GDP_fucose_synth"/>
    <property type="match status" value="1"/>
</dbReference>
<accession>A0A7Y0HE17</accession>